<dbReference type="GeneID" id="28495764"/>
<dbReference type="STRING" id="1712654.A7C91_06180"/>
<dbReference type="Proteomes" id="UP000076969">
    <property type="component" value="Chromosome"/>
</dbReference>
<dbReference type="SUPFAM" id="SSF50447">
    <property type="entry name" value="Translation proteins"/>
    <property type="match status" value="1"/>
</dbReference>
<name>A0A172WHK5_9EURY</name>
<dbReference type="Pfam" id="PF14578">
    <property type="entry name" value="GTP_EFTU_D4"/>
    <property type="match status" value="1"/>
</dbReference>
<feature type="domain" description="Elongation factor Tu-type" evidence="1">
    <location>
        <begin position="25"/>
        <end position="102"/>
    </location>
</feature>
<dbReference type="KEGG" id="tpie:A7C91_06180"/>
<dbReference type="NCBIfam" id="NF041207">
    <property type="entry name" value="tRNA_bind_PBP11"/>
    <property type="match status" value="1"/>
</dbReference>
<evidence type="ECO:0000259" key="1">
    <source>
        <dbReference type="Pfam" id="PF14578"/>
    </source>
</evidence>
<dbReference type="InterPro" id="IPR029459">
    <property type="entry name" value="EFTU-type"/>
</dbReference>
<dbReference type="InterPro" id="IPR009000">
    <property type="entry name" value="Transl_B-barrel_sf"/>
</dbReference>
<reference evidence="3" key="1">
    <citation type="journal article" date="2016" name="Syst. Appl. Microbiol.">
        <title>Thermococcus piezophilus sp. nov., a novel hyperthermophilic and piezophilic archaeon with a broad pressure range for growth, isolated from a deepest hydrothermal vent at the Mid-Cayman Rise.</title>
        <authorList>
            <person name="Dalmasso C."/>
            <person name="Oger P."/>
            <person name="Selva G."/>
            <person name="Courtine D."/>
            <person name="L'Haridon S."/>
            <person name="Garlaschelli A."/>
            <person name="Roussel E."/>
            <person name="Miyazaki J."/>
            <person name="Reveillaud J."/>
            <person name="Jebbar M."/>
            <person name="Takai K."/>
            <person name="Maignien L."/>
            <person name="Alain K."/>
        </authorList>
    </citation>
    <scope>NUCLEOTIDE SEQUENCE [LARGE SCALE GENOMIC DNA]</scope>
    <source>
        <strain evidence="3">CDGS</strain>
    </source>
</reference>
<accession>A0A172WHK5</accession>
<organism evidence="2 3">
    <name type="scientific">Thermococcus piezophilus</name>
    <dbReference type="NCBI Taxonomy" id="1712654"/>
    <lineage>
        <taxon>Archaea</taxon>
        <taxon>Methanobacteriati</taxon>
        <taxon>Methanobacteriota</taxon>
        <taxon>Thermococci</taxon>
        <taxon>Thermococcales</taxon>
        <taxon>Thermococcaceae</taxon>
        <taxon>Thermococcus</taxon>
    </lineage>
</organism>
<dbReference type="EMBL" id="CP015520">
    <property type="protein sequence ID" value="ANF22805.1"/>
    <property type="molecule type" value="Genomic_DNA"/>
</dbReference>
<dbReference type="CDD" id="cd16265">
    <property type="entry name" value="Translation_Factor_II"/>
    <property type="match status" value="1"/>
</dbReference>
<dbReference type="RefSeq" id="WP_068665848.1">
    <property type="nucleotide sequence ID" value="NZ_CP015520.1"/>
</dbReference>
<dbReference type="AlphaFoldDB" id="A0A172WHK5"/>
<dbReference type="Gene3D" id="2.40.30.10">
    <property type="entry name" value="Translation factors"/>
    <property type="match status" value="1"/>
</dbReference>
<dbReference type="GO" id="GO:0006412">
    <property type="term" value="P:translation"/>
    <property type="evidence" value="ECO:0007669"/>
    <property type="project" value="UniProtKB-KW"/>
</dbReference>
<evidence type="ECO:0000313" key="2">
    <source>
        <dbReference type="EMBL" id="ANF22805.1"/>
    </source>
</evidence>
<evidence type="ECO:0000313" key="3">
    <source>
        <dbReference type="Proteomes" id="UP000076969"/>
    </source>
</evidence>
<dbReference type="OrthoDB" id="100256at2157"/>
<keyword evidence="3" id="KW-1185">Reference proteome</keyword>
<protein>
    <submittedName>
        <fullName evidence="2">Translation factor</fullName>
    </submittedName>
</protein>
<gene>
    <name evidence="2" type="ORF">A7C91_06180</name>
</gene>
<sequence>MGFLSRLFGGKKETSTEEIQIVSRKPVGKFRVEKTFKILGKETLIGKVENGIIYPGYKLRGKEVAVIYKIEKERKTVDFAIDGDTVALILEGDLKAKPGEVLEIYQS</sequence>
<proteinExistence type="predicted"/>
<dbReference type="GO" id="GO:0005525">
    <property type="term" value="F:GTP binding"/>
    <property type="evidence" value="ECO:0007669"/>
    <property type="project" value="UniProtKB-KW"/>
</dbReference>